<evidence type="ECO:0000313" key="3">
    <source>
        <dbReference type="EMBL" id="AQQ08510.1"/>
    </source>
</evidence>
<dbReference type="RefSeq" id="WP_077538869.1">
    <property type="nucleotide sequence ID" value="NZ_CP019633.1"/>
</dbReference>
<proteinExistence type="predicted"/>
<accession>A0A1Q2HMC0</accession>
<dbReference type="Proteomes" id="UP000188273">
    <property type="component" value="Chromosome"/>
</dbReference>
<evidence type="ECO:0000256" key="2">
    <source>
        <dbReference type="SAM" id="SignalP"/>
    </source>
</evidence>
<dbReference type="AlphaFoldDB" id="A0A1Q2HMC0"/>
<keyword evidence="4" id="KW-1185">Reference proteome</keyword>
<keyword evidence="1" id="KW-0175">Coiled coil</keyword>
<name>A0A1Q2HMC0_9BACT</name>
<organism evidence="3 4">
    <name type="scientific">Sedimentisphaera cyanobacteriorum</name>
    <dbReference type="NCBI Taxonomy" id="1940790"/>
    <lineage>
        <taxon>Bacteria</taxon>
        <taxon>Pseudomonadati</taxon>
        <taxon>Planctomycetota</taxon>
        <taxon>Phycisphaerae</taxon>
        <taxon>Sedimentisphaerales</taxon>
        <taxon>Sedimentisphaeraceae</taxon>
        <taxon>Sedimentisphaera</taxon>
    </lineage>
</organism>
<dbReference type="STRING" id="1940790.L21SP3_00293"/>
<dbReference type="OrthoDB" id="9769023at2"/>
<dbReference type="EMBL" id="CP019633">
    <property type="protein sequence ID" value="AQQ08510.1"/>
    <property type="molecule type" value="Genomic_DNA"/>
</dbReference>
<reference evidence="4" key="1">
    <citation type="submission" date="2017-02" db="EMBL/GenBank/DDBJ databases">
        <title>Comparative genomics and description of representatives of a novel lineage of planctomycetes thriving in anoxic sediments.</title>
        <authorList>
            <person name="Spring S."/>
            <person name="Bunk B."/>
            <person name="Sproer C."/>
            <person name="Klenk H.-P."/>
        </authorList>
    </citation>
    <scope>NUCLEOTIDE SEQUENCE [LARGE SCALE GENOMIC DNA]</scope>
    <source>
        <strain evidence="4">L21-RPul-D3</strain>
    </source>
</reference>
<dbReference type="PROSITE" id="PS51257">
    <property type="entry name" value="PROKAR_LIPOPROTEIN"/>
    <property type="match status" value="1"/>
</dbReference>
<evidence type="ECO:0008006" key="5">
    <source>
        <dbReference type="Google" id="ProtNLM"/>
    </source>
</evidence>
<sequence length="448" mass="50717" precursor="true">MNKCYLIFVFSAFFLAGCSSSNVITSFNSRIISGEYGRAMMLAESHIGDNPKASKDDVLWNMQAGTASRIVGLYGRSNEFFSEAERDLKNFNLEKNETANQAASTVVNDNILPYYPMHCEAVMLNTYKAVNMLAMGEWDNARIEFNRAIERQRRAKKFFSDKIQAARNEAKQESLAQKNLQRNQLRQTLYSSYPELKDFEPYGDYINPFLSYAAGIYFMYDGEDDKAEFLLKQAAGAVSQSRYAVSDFKNFRAGKSYKEPRVWIFFENGLAAYKEEFRMDLPIMLESSGINYVGIALPKLKYRSAPVQRLKVAASDDFYYTEPFCSIDRVIKAEFSKTYDAVFTRAVLSASLKAAMQYALYKEGGSLLSLAGAAYAFATTSADCRSWTSLPKQIQVLRMERPNSGEIVFMPGTDRQKKVEVPPEKDALIFVRAVSSRAELSCEMIELN</sequence>
<evidence type="ECO:0000256" key="1">
    <source>
        <dbReference type="SAM" id="Coils"/>
    </source>
</evidence>
<keyword evidence="2" id="KW-0732">Signal</keyword>
<feature type="coiled-coil region" evidence="1">
    <location>
        <begin position="149"/>
        <end position="188"/>
    </location>
</feature>
<dbReference type="KEGG" id="pbu:L21SP3_00293"/>
<gene>
    <name evidence="3" type="ORF">L21SP3_00293</name>
</gene>
<feature type="chain" id="PRO_5010177158" description="Lipoprotein" evidence="2">
    <location>
        <begin position="22"/>
        <end position="448"/>
    </location>
</feature>
<protein>
    <recommendedName>
        <fullName evidence="5">Lipoprotein</fullName>
    </recommendedName>
</protein>
<evidence type="ECO:0000313" key="4">
    <source>
        <dbReference type="Proteomes" id="UP000188273"/>
    </source>
</evidence>
<feature type="signal peptide" evidence="2">
    <location>
        <begin position="1"/>
        <end position="21"/>
    </location>
</feature>